<dbReference type="EMBL" id="JAVRQU010000027">
    <property type="protein sequence ID" value="KAK5690044.1"/>
    <property type="molecule type" value="Genomic_DNA"/>
</dbReference>
<protein>
    <submittedName>
        <fullName evidence="2">Uncharacterized protein</fullName>
    </submittedName>
</protein>
<reference evidence="2" key="1">
    <citation type="submission" date="2023-08" db="EMBL/GenBank/DDBJ databases">
        <title>Black Yeasts Isolated from many extreme environments.</title>
        <authorList>
            <person name="Coleine C."/>
            <person name="Stajich J.E."/>
            <person name="Selbmann L."/>
        </authorList>
    </citation>
    <scope>NUCLEOTIDE SEQUENCE</scope>
    <source>
        <strain evidence="2">CCFEE 5810</strain>
    </source>
</reference>
<comment type="caution">
    <text evidence="2">The sequence shown here is derived from an EMBL/GenBank/DDBJ whole genome shotgun (WGS) entry which is preliminary data.</text>
</comment>
<name>A0AAN7VQS3_9PEZI</name>
<feature type="region of interest" description="Disordered" evidence="1">
    <location>
        <begin position="1"/>
        <end position="26"/>
    </location>
</feature>
<sequence>MTAPQTRRLRSRVVKSGTVSKNQNLQTEPIVPMASSATKLPSANSSTNDKKTTLFFDLPLKLRQKIYTLAFGSGRYTLFAGTRHPTLILTGEPHMLVRPAIPGALCSRLRINREALEIFYAVNQFIINGPLDKQLFSTTNGQVARQHMADIAFEEFVYPSPSTRCRYRIIARMENGKLELLGELTFGLFCICDMKVAMHQAAIQRAADGDGQIGLAYAAIEFFCDEYMPGIQDKIVKGVSYSLRCDDCQIPEAEENWLP</sequence>
<evidence type="ECO:0000313" key="3">
    <source>
        <dbReference type="Proteomes" id="UP001310594"/>
    </source>
</evidence>
<dbReference type="AlphaFoldDB" id="A0AAN7VQS3"/>
<proteinExistence type="predicted"/>
<evidence type="ECO:0000256" key="1">
    <source>
        <dbReference type="SAM" id="MobiDB-lite"/>
    </source>
</evidence>
<gene>
    <name evidence="2" type="ORF">LTR97_012528</name>
</gene>
<feature type="compositionally biased region" description="Polar residues" evidence="1">
    <location>
        <begin position="17"/>
        <end position="26"/>
    </location>
</feature>
<dbReference type="Proteomes" id="UP001310594">
    <property type="component" value="Unassembled WGS sequence"/>
</dbReference>
<evidence type="ECO:0000313" key="2">
    <source>
        <dbReference type="EMBL" id="KAK5690044.1"/>
    </source>
</evidence>
<accession>A0AAN7VQS3</accession>
<organism evidence="2 3">
    <name type="scientific">Elasticomyces elasticus</name>
    <dbReference type="NCBI Taxonomy" id="574655"/>
    <lineage>
        <taxon>Eukaryota</taxon>
        <taxon>Fungi</taxon>
        <taxon>Dikarya</taxon>
        <taxon>Ascomycota</taxon>
        <taxon>Pezizomycotina</taxon>
        <taxon>Dothideomycetes</taxon>
        <taxon>Dothideomycetidae</taxon>
        <taxon>Mycosphaerellales</taxon>
        <taxon>Teratosphaeriaceae</taxon>
        <taxon>Elasticomyces</taxon>
    </lineage>
</organism>